<gene>
    <name evidence="1" type="ORF">METD_I1991</name>
</gene>
<dbReference type="RefSeq" id="WP_015821986.1">
    <property type="nucleotide sequence ID" value="NC_012988.1"/>
</dbReference>
<name>C7CJU0_METED</name>
<dbReference type="HOGENOM" id="CLU_3081672_0_0_5"/>
<evidence type="ECO:0000313" key="2">
    <source>
        <dbReference type="Proteomes" id="UP000008070"/>
    </source>
</evidence>
<dbReference type="AlphaFoldDB" id="C7CJU0"/>
<accession>C7CJU0</accession>
<sequence length="52" mass="5495">MSALLNGGHRIVSATGPSFTLERQGTYVVCEVRPPGGLRGNAEATSTCYRVN</sequence>
<dbReference type="KEGG" id="mdi:METDI1991"/>
<reference evidence="2" key="1">
    <citation type="journal article" date="2009" name="PLoS ONE">
        <title>Methylobacterium genome sequences: a reference blueprint to investigate microbial metabolism of C1 compounds from natural and industrial sources.</title>
        <authorList>
            <person name="Vuilleumier S."/>
            <person name="Chistoserdova L."/>
            <person name="Lee M.-C."/>
            <person name="Bringel F."/>
            <person name="Lajus A."/>
            <person name="Zhou Y."/>
            <person name="Gourion B."/>
            <person name="Barbe V."/>
            <person name="Chang J."/>
            <person name="Cruveiller S."/>
            <person name="Dossat C."/>
            <person name="Gillett W."/>
            <person name="Gruffaz C."/>
            <person name="Haugen E."/>
            <person name="Hourcade E."/>
            <person name="Levy R."/>
            <person name="Mangenot S."/>
            <person name="Muller E."/>
            <person name="Nadalig T."/>
            <person name="Pagni M."/>
            <person name="Penny C."/>
            <person name="Peyraud R."/>
            <person name="Robinson D.G."/>
            <person name="Roche D."/>
            <person name="Rouy Z."/>
            <person name="Saenampechek C."/>
            <person name="Salvignol G."/>
            <person name="Vallenet D."/>
            <person name="Wu Z."/>
            <person name="Marx C.J."/>
            <person name="Vorholt J.A."/>
            <person name="Olson M.V."/>
            <person name="Kaul R."/>
            <person name="Weissenbach J."/>
            <person name="Medigue C."/>
            <person name="Lidstrom M.E."/>
        </authorList>
    </citation>
    <scope>NUCLEOTIDE SEQUENCE [LARGE SCALE GENOMIC DNA]</scope>
    <source>
        <strain evidence="2">DSM 6343 / CIP 106787 / DM4</strain>
    </source>
</reference>
<evidence type="ECO:0000313" key="1">
    <source>
        <dbReference type="EMBL" id="CAX23580.1"/>
    </source>
</evidence>
<proteinExistence type="predicted"/>
<protein>
    <submittedName>
        <fullName evidence="1">Uncharacterized protein</fullName>
    </submittedName>
</protein>
<dbReference type="EMBL" id="FP103042">
    <property type="protein sequence ID" value="CAX23580.1"/>
    <property type="molecule type" value="Genomic_DNA"/>
</dbReference>
<organism evidence="1 2">
    <name type="scientific">Methylorubrum extorquens (strain DSM 6343 / CIP 106787 / DM4)</name>
    <name type="common">Methylobacterium extorquens</name>
    <dbReference type="NCBI Taxonomy" id="661410"/>
    <lineage>
        <taxon>Bacteria</taxon>
        <taxon>Pseudomonadati</taxon>
        <taxon>Pseudomonadota</taxon>
        <taxon>Alphaproteobacteria</taxon>
        <taxon>Hyphomicrobiales</taxon>
        <taxon>Methylobacteriaceae</taxon>
        <taxon>Methylorubrum</taxon>
    </lineage>
</organism>
<dbReference type="GeneID" id="72993166"/>
<dbReference type="Proteomes" id="UP000008070">
    <property type="component" value="Chromosome"/>
</dbReference>